<evidence type="ECO:0000256" key="2">
    <source>
        <dbReference type="SAM" id="Phobius"/>
    </source>
</evidence>
<sequence>MSQRQRLGRLAGLVPKGSSTAARTPFVLLVVLLLGSGMLGLLFLNASLNEGSFELSELRRETQELTDQQQELQAEVDGYSAPDALAERARELGMVPDGPPVFLGPDGSLLGDVATRAGGAGGAGGAEGAEEAVPRAGADGEASAPPAAESTEDTEDPAAPPLSTPPGTIVDDSPSPGTGGAALGLSAVVLAARRRLTSRQTTEKATATDGGTWS</sequence>
<name>A0ABU2LUX8_9ACTN</name>
<feature type="transmembrane region" description="Helical" evidence="2">
    <location>
        <begin position="26"/>
        <end position="48"/>
    </location>
</feature>
<gene>
    <name evidence="3" type="ORF">RNC47_24045</name>
</gene>
<keyword evidence="2" id="KW-0812">Transmembrane</keyword>
<comment type="caution">
    <text evidence="3">The sequence shown here is derived from an EMBL/GenBank/DDBJ whole genome shotgun (WGS) entry which is preliminary data.</text>
</comment>
<feature type="region of interest" description="Disordered" evidence="1">
    <location>
        <begin position="119"/>
        <end position="182"/>
    </location>
</feature>
<evidence type="ECO:0000313" key="4">
    <source>
        <dbReference type="Proteomes" id="UP001183420"/>
    </source>
</evidence>
<keyword evidence="2" id="KW-1133">Transmembrane helix</keyword>
<feature type="compositionally biased region" description="Low complexity" evidence="1">
    <location>
        <begin position="134"/>
        <end position="149"/>
    </location>
</feature>
<dbReference type="EMBL" id="JAVREM010000039">
    <property type="protein sequence ID" value="MDT0321405.1"/>
    <property type="molecule type" value="Genomic_DNA"/>
</dbReference>
<organism evidence="3 4">
    <name type="scientific">Streptomyces millisiae</name>
    <dbReference type="NCBI Taxonomy" id="3075542"/>
    <lineage>
        <taxon>Bacteria</taxon>
        <taxon>Bacillati</taxon>
        <taxon>Actinomycetota</taxon>
        <taxon>Actinomycetes</taxon>
        <taxon>Kitasatosporales</taxon>
        <taxon>Streptomycetaceae</taxon>
        <taxon>Streptomyces</taxon>
    </lineage>
</organism>
<evidence type="ECO:0000313" key="3">
    <source>
        <dbReference type="EMBL" id="MDT0321405.1"/>
    </source>
</evidence>
<evidence type="ECO:0000256" key="1">
    <source>
        <dbReference type="SAM" id="MobiDB-lite"/>
    </source>
</evidence>
<dbReference type="Proteomes" id="UP001183420">
    <property type="component" value="Unassembled WGS sequence"/>
</dbReference>
<keyword evidence="2" id="KW-0472">Membrane</keyword>
<accession>A0ABU2LUX8</accession>
<feature type="compositionally biased region" description="Polar residues" evidence="1">
    <location>
        <begin position="203"/>
        <end position="214"/>
    </location>
</feature>
<reference evidence="4" key="1">
    <citation type="submission" date="2023-07" db="EMBL/GenBank/DDBJ databases">
        <title>30 novel species of actinomycetes from the DSMZ collection.</title>
        <authorList>
            <person name="Nouioui I."/>
        </authorList>
    </citation>
    <scope>NUCLEOTIDE SEQUENCE [LARGE SCALE GENOMIC DNA]</scope>
    <source>
        <strain evidence="4">DSM 44918</strain>
    </source>
</reference>
<feature type="region of interest" description="Disordered" evidence="1">
    <location>
        <begin position="195"/>
        <end position="214"/>
    </location>
</feature>
<dbReference type="RefSeq" id="WP_311601615.1">
    <property type="nucleotide sequence ID" value="NZ_JAVREM010000039.1"/>
</dbReference>
<dbReference type="InterPro" id="IPR007060">
    <property type="entry name" value="FtsL/DivIC"/>
</dbReference>
<dbReference type="Pfam" id="PF04977">
    <property type="entry name" value="DivIC"/>
    <property type="match status" value="1"/>
</dbReference>
<protein>
    <submittedName>
        <fullName evidence="3">Septum formation initiator family protein</fullName>
    </submittedName>
</protein>
<proteinExistence type="predicted"/>
<keyword evidence="4" id="KW-1185">Reference proteome</keyword>